<keyword evidence="6" id="KW-1185">Reference proteome</keyword>
<dbReference type="InterPro" id="IPR003615">
    <property type="entry name" value="HNH_nuc"/>
</dbReference>
<keyword evidence="2" id="KW-0255">Endonuclease</keyword>
<evidence type="ECO:0000313" key="3">
    <source>
        <dbReference type="EMBL" id="MBO1829429.1"/>
    </source>
</evidence>
<reference evidence="3 6" key="2">
    <citation type="submission" date="2021-03" db="EMBL/GenBank/DDBJ databases">
        <title>Clinical course, treatment and visual outcome of an outbreak of Burkholderia contaminans endophthalmitis following cataract surgery.</title>
        <authorList>
            <person name="Lind C."/>
            <person name="Olsen K."/>
            <person name="Angelsen N.K."/>
            <person name="Krefting E.A."/>
            <person name="Fossen K."/>
            <person name="Gravningen K."/>
            <person name="Depoorter E."/>
            <person name="Vandamme P."/>
            <person name="Bertelsen G."/>
        </authorList>
    </citation>
    <scope>NUCLEOTIDE SEQUENCE [LARGE SCALE GENOMIC DNA]</scope>
    <source>
        <strain evidence="3 6">51242556</strain>
    </source>
</reference>
<name>A0A1E3FZT0_9BURK</name>
<dbReference type="Proteomes" id="UP000611459">
    <property type="component" value="Unassembled WGS sequence"/>
</dbReference>
<gene>
    <name evidence="3" type="ORF">J4M89_08535</name>
    <name evidence="2" type="ORF">JIN94_08525</name>
    <name evidence="4" type="ORF">LXE91_29120</name>
</gene>
<reference evidence="2" key="1">
    <citation type="submission" date="2021-01" db="EMBL/GenBank/DDBJ databases">
        <title>Outbreak of Burkholderia contaminns endophthalmitis traced to a clinical ventilation system.</title>
        <authorList>
            <person name="Lipuma J."/>
            <person name="Spilker T."/>
            <person name="Kratholm J."/>
        </authorList>
    </citation>
    <scope>NUCLEOTIDE SEQUENCE</scope>
    <source>
        <strain evidence="2">HI4954</strain>
    </source>
</reference>
<protein>
    <submittedName>
        <fullName evidence="2">HNH endonuclease</fullName>
    </submittedName>
</protein>
<evidence type="ECO:0000313" key="7">
    <source>
        <dbReference type="Proteomes" id="UP001220209"/>
    </source>
</evidence>
<proteinExistence type="predicted"/>
<keyword evidence="2" id="KW-0378">Hydrolase</keyword>
<evidence type="ECO:0000313" key="4">
    <source>
        <dbReference type="EMBL" id="WFN20005.1"/>
    </source>
</evidence>
<dbReference type="Pfam" id="PF13391">
    <property type="entry name" value="HNH_2"/>
    <property type="match status" value="1"/>
</dbReference>
<dbReference type="Proteomes" id="UP001220209">
    <property type="component" value="Chromosome 2"/>
</dbReference>
<dbReference type="EMBL" id="JAENIB010000002">
    <property type="protein sequence ID" value="MBK1929924.1"/>
    <property type="molecule type" value="Genomic_DNA"/>
</dbReference>
<accession>A0A1E3FZT0</accession>
<dbReference type="EMBL" id="JAGEMX010000002">
    <property type="protein sequence ID" value="MBO1829429.1"/>
    <property type="molecule type" value="Genomic_DNA"/>
</dbReference>
<dbReference type="EMBL" id="CP090641">
    <property type="protein sequence ID" value="WFN20005.1"/>
    <property type="molecule type" value="Genomic_DNA"/>
</dbReference>
<dbReference type="GO" id="GO:0004519">
    <property type="term" value="F:endonuclease activity"/>
    <property type="evidence" value="ECO:0007669"/>
    <property type="project" value="UniProtKB-KW"/>
</dbReference>
<reference evidence="4 7" key="3">
    <citation type="submission" date="2021-12" db="EMBL/GenBank/DDBJ databases">
        <title>Genomic and phenotypic characterization of three Burkholderia contaminans isolates recovered from different sources.</title>
        <authorList>
            <person name="Lopez De Volder A."/>
            <person name="Fan Y."/>
            <person name="Nunvar J."/>
            <person name="Herrera T."/>
            <person name="Timp W."/>
            <person name="Degrossi J."/>
        </authorList>
    </citation>
    <scope>NUCLEOTIDE SEQUENCE [LARGE SCALE GENOMIC DNA]</scope>
    <source>
        <strain evidence="4 7">LMG 23361</strain>
    </source>
</reference>
<sequence>MSKDLARGPESYRNEELILELLPGLLEQNGFSGVTTSKHGAMKFVDATTADETAVRFWMKQGWTGPQKYAAIQFGMLETGHKPDEDFIEYVAARVRSAKKHGATHALFVHMGETHITNYVALEIDDVDRAYRRQIKLWPERARATKAPSLWFEDSRVHHSANCVRAVLDFELPLSSICGANDEPKGTGIGSKKVTVEMERRMRQSIFRLRVGDRCRWRCVVSGAEVRAVLDAAHLPGRNWRFHNDAHDGVMVRTDIHRLLDKGLAEFRDGAFWVADKARKGEYAEFHGRSVNVGS</sequence>
<evidence type="ECO:0000313" key="6">
    <source>
        <dbReference type="Proteomes" id="UP000664048"/>
    </source>
</evidence>
<dbReference type="AlphaFoldDB" id="A0A1E3FZT0"/>
<keyword evidence="2" id="KW-0540">Nuclease</keyword>
<dbReference type="GeneID" id="93189489"/>
<evidence type="ECO:0000259" key="1">
    <source>
        <dbReference type="Pfam" id="PF13391"/>
    </source>
</evidence>
<dbReference type="OrthoDB" id="9811869at2"/>
<evidence type="ECO:0000313" key="5">
    <source>
        <dbReference type="Proteomes" id="UP000611459"/>
    </source>
</evidence>
<dbReference type="Proteomes" id="UP000664048">
    <property type="component" value="Unassembled WGS sequence"/>
</dbReference>
<evidence type="ECO:0000313" key="2">
    <source>
        <dbReference type="EMBL" id="MBK1929924.1"/>
    </source>
</evidence>
<feature type="domain" description="HNH nuclease" evidence="1">
    <location>
        <begin position="219"/>
        <end position="264"/>
    </location>
</feature>
<dbReference type="RefSeq" id="WP_039344881.1">
    <property type="nucleotide sequence ID" value="NZ_AP018357.1"/>
</dbReference>
<organism evidence="2 5">
    <name type="scientific">Burkholderia contaminans</name>
    <dbReference type="NCBI Taxonomy" id="488447"/>
    <lineage>
        <taxon>Bacteria</taxon>
        <taxon>Pseudomonadati</taxon>
        <taxon>Pseudomonadota</taxon>
        <taxon>Betaproteobacteria</taxon>
        <taxon>Burkholderiales</taxon>
        <taxon>Burkholderiaceae</taxon>
        <taxon>Burkholderia</taxon>
        <taxon>Burkholderia cepacia complex</taxon>
    </lineage>
</organism>